<feature type="domain" description="4Fe-4S Wbl-type" evidence="1">
    <location>
        <begin position="11"/>
        <end position="79"/>
    </location>
</feature>
<keyword evidence="3" id="KW-1185">Reference proteome</keyword>
<dbReference type="EMBL" id="BSUK01000001">
    <property type="protein sequence ID" value="GMA26167.1"/>
    <property type="molecule type" value="Genomic_DNA"/>
</dbReference>
<name>A0ABQ6I6U9_9MICO</name>
<evidence type="ECO:0000259" key="1">
    <source>
        <dbReference type="PROSITE" id="PS51674"/>
    </source>
</evidence>
<proteinExistence type="predicted"/>
<evidence type="ECO:0000313" key="3">
    <source>
        <dbReference type="Proteomes" id="UP001157091"/>
    </source>
</evidence>
<evidence type="ECO:0000313" key="2">
    <source>
        <dbReference type="EMBL" id="GMA26167.1"/>
    </source>
</evidence>
<dbReference type="Proteomes" id="UP001157091">
    <property type="component" value="Unassembled WGS sequence"/>
</dbReference>
<sequence>MNDGYWRDEAACKDWGAIYAAAGGDPFFPDEARGDERARLVKIAKEICDTCPVWARCATARKRNDVGIWAGQEWTANPLNKHARSIRKEAA</sequence>
<comment type="caution">
    <text evidence="2">The sequence shown here is derived from an EMBL/GenBank/DDBJ whole genome shotgun (WGS) entry which is preliminary data.</text>
</comment>
<accession>A0ABQ6I6U9</accession>
<dbReference type="Pfam" id="PF02467">
    <property type="entry name" value="Whib"/>
    <property type="match status" value="1"/>
</dbReference>
<dbReference type="PROSITE" id="PS51674">
    <property type="entry name" value="4FE4S_WBL"/>
    <property type="match status" value="1"/>
</dbReference>
<reference evidence="3" key="1">
    <citation type="journal article" date="2019" name="Int. J. Syst. Evol. Microbiol.">
        <title>The Global Catalogue of Microorganisms (GCM) 10K type strain sequencing project: providing services to taxonomists for standard genome sequencing and annotation.</title>
        <authorList>
            <consortium name="The Broad Institute Genomics Platform"/>
            <consortium name="The Broad Institute Genome Sequencing Center for Infectious Disease"/>
            <person name="Wu L."/>
            <person name="Ma J."/>
        </authorList>
    </citation>
    <scope>NUCLEOTIDE SEQUENCE [LARGE SCALE GENOMIC DNA]</scope>
    <source>
        <strain evidence="3">NBRC 106348</strain>
    </source>
</reference>
<dbReference type="RefSeq" id="WP_284294523.1">
    <property type="nucleotide sequence ID" value="NZ_BSUK01000001.1"/>
</dbReference>
<dbReference type="InterPro" id="IPR034768">
    <property type="entry name" value="4FE4S_WBL"/>
</dbReference>
<protein>
    <recommendedName>
        <fullName evidence="1">4Fe-4S Wbl-type domain-containing protein</fullName>
    </recommendedName>
</protein>
<gene>
    <name evidence="2" type="ORF">GCM10025864_39260</name>
</gene>
<organism evidence="2 3">
    <name type="scientific">Luteimicrobium album</name>
    <dbReference type="NCBI Taxonomy" id="1054550"/>
    <lineage>
        <taxon>Bacteria</taxon>
        <taxon>Bacillati</taxon>
        <taxon>Actinomycetota</taxon>
        <taxon>Actinomycetes</taxon>
        <taxon>Micrococcales</taxon>
        <taxon>Luteimicrobium</taxon>
    </lineage>
</organism>